<evidence type="ECO:0000313" key="1">
    <source>
        <dbReference type="EMBL" id="EUJ39981.1"/>
    </source>
</evidence>
<organism evidence="1 2">
    <name type="scientific">Brochothrix campestris FSL F6-1037</name>
    <dbReference type="NCBI Taxonomy" id="1265861"/>
    <lineage>
        <taxon>Bacteria</taxon>
        <taxon>Bacillati</taxon>
        <taxon>Bacillota</taxon>
        <taxon>Bacilli</taxon>
        <taxon>Bacillales</taxon>
        <taxon>Listeriaceae</taxon>
        <taxon>Brochothrix</taxon>
    </lineage>
</organism>
<dbReference type="Proteomes" id="UP000019243">
    <property type="component" value="Unassembled WGS sequence"/>
</dbReference>
<accession>W7CVT4</accession>
<sequence length="218" mass="25279">MSYIAEGVNLFVRDHTLYFNKDEKLYRKTRLTAVEEIAEEAYITAKFGEAWMSVLELIEKHQENWLDVPALLFNETLLITLPFPTSVIYHFSRAGVLIKTHHLSAAISAFDLDKVSHELITLSDDGSLLRKYLYRDDQLMLNDEQQLNKQYTQMCCSDKGILLVDTSEQKTICFEDGCEREWLHFSTKVFDVVNVSSNEYVGLMMDGLYLLDIEKTNR</sequence>
<evidence type="ECO:0000313" key="2">
    <source>
        <dbReference type="Proteomes" id="UP000019243"/>
    </source>
</evidence>
<protein>
    <submittedName>
        <fullName evidence="1">Uncharacterized protein</fullName>
    </submittedName>
</protein>
<reference evidence="1 2" key="1">
    <citation type="submission" date="2012-12" db="EMBL/GenBank/DDBJ databases">
        <title>Novel taxa of Listeriaceae from agricultural environments in the United States.</title>
        <authorList>
            <person name="den Bakker H.C."/>
            <person name="Allred A."/>
            <person name="Warchocki S."/>
            <person name="Wright E.M."/>
            <person name="Burrell A."/>
            <person name="Nightingale K.K."/>
            <person name="Kephart D."/>
            <person name="Wiedmann M."/>
        </authorList>
    </citation>
    <scope>NUCLEOTIDE SEQUENCE [LARGE SCALE GENOMIC DNA]</scope>
    <source>
        <strain evidence="1 2">FSL F6-1037</strain>
    </source>
</reference>
<name>W7CVT4_9LIST</name>
<comment type="caution">
    <text evidence="1">The sequence shown here is derived from an EMBL/GenBank/DDBJ whole genome shotgun (WGS) entry which is preliminary data.</text>
</comment>
<proteinExistence type="predicted"/>
<keyword evidence="2" id="KW-1185">Reference proteome</keyword>
<dbReference type="OrthoDB" id="9964462at2"/>
<gene>
    <name evidence="1" type="ORF">BCAMP_06015</name>
</gene>
<dbReference type="EMBL" id="AODH01000022">
    <property type="protein sequence ID" value="EUJ39981.1"/>
    <property type="molecule type" value="Genomic_DNA"/>
</dbReference>
<dbReference type="AlphaFoldDB" id="W7CVT4"/>
<dbReference type="RefSeq" id="WP_035314323.1">
    <property type="nucleotide sequence ID" value="NZ_AODH01000022.1"/>
</dbReference>